<keyword evidence="2" id="KW-0418">Kinase</keyword>
<protein>
    <submittedName>
        <fullName evidence="2">Kinase</fullName>
    </submittedName>
</protein>
<dbReference type="EMBL" id="JAAQQR010000004">
    <property type="protein sequence ID" value="NID05239.1"/>
    <property type="molecule type" value="Genomic_DNA"/>
</dbReference>
<evidence type="ECO:0000256" key="1">
    <source>
        <dbReference type="SAM" id="MobiDB-lite"/>
    </source>
</evidence>
<organism evidence="2 3">
    <name type="scientific">Luteibacter jiangsuensis</name>
    <dbReference type="NCBI Taxonomy" id="637577"/>
    <lineage>
        <taxon>Bacteria</taxon>
        <taxon>Pseudomonadati</taxon>
        <taxon>Pseudomonadota</taxon>
        <taxon>Gammaproteobacteria</taxon>
        <taxon>Lysobacterales</taxon>
        <taxon>Rhodanobacteraceae</taxon>
        <taxon>Luteibacter</taxon>
    </lineage>
</organism>
<dbReference type="InterPro" id="IPR027417">
    <property type="entry name" value="P-loop_NTPase"/>
</dbReference>
<sequence>MESFDASTQAAAVLDHFAAPIGRAKGPFVLGISGLQGSGKSTLAASLVAAARARGWDAVSLSLDDVYLTRAEREALAMDVHPLLRTRGVPGTHDLALLASTLDNLGKASPDAPVRLPRFDKGRDERQEPSSWPSVVRPPRLVVFEGWCLGVEPAADTSELVEPANALERVEDADGRWRRWVDERLADYLPIWARIDALVLLQAPSWDIVATWRDEAEEPLRRRGDPAAMDAVALSRFLQHYERISRRALETLGAKVDLVIHLDAHRHAIASGVGVRPARDIF</sequence>
<gene>
    <name evidence="2" type="ORF">HBF26_10100</name>
</gene>
<evidence type="ECO:0000313" key="3">
    <source>
        <dbReference type="Proteomes" id="UP001429601"/>
    </source>
</evidence>
<feature type="compositionally biased region" description="Basic and acidic residues" evidence="1">
    <location>
        <begin position="117"/>
        <end position="128"/>
    </location>
</feature>
<accession>A0ABX0Q3X3</accession>
<comment type="caution">
    <text evidence="2">The sequence shown here is derived from an EMBL/GenBank/DDBJ whole genome shotgun (WGS) entry which is preliminary data.</text>
</comment>
<dbReference type="Proteomes" id="UP001429601">
    <property type="component" value="Unassembled WGS sequence"/>
</dbReference>
<dbReference type="RefSeq" id="WP_167125639.1">
    <property type="nucleotide sequence ID" value="NZ_JAAQQR010000004.1"/>
</dbReference>
<evidence type="ECO:0000313" key="2">
    <source>
        <dbReference type="EMBL" id="NID05239.1"/>
    </source>
</evidence>
<keyword evidence="3" id="KW-1185">Reference proteome</keyword>
<reference evidence="2 3" key="1">
    <citation type="journal article" date="2011" name="Curr. Microbiol.">
        <title>Luteibacter jiangsuensis sp. nov.: a methamidophos-degrading bacterium isolated from a methamidophos-manufacturing factory.</title>
        <authorList>
            <person name="Wang L."/>
            <person name="Wang G.L."/>
            <person name="Li S.P."/>
            <person name="Jiang J.D."/>
        </authorList>
    </citation>
    <scope>NUCLEOTIDE SEQUENCE [LARGE SCALE GENOMIC DNA]</scope>
    <source>
        <strain evidence="2 3">CGMCC 1.10133</strain>
    </source>
</reference>
<proteinExistence type="predicted"/>
<dbReference type="Gene3D" id="3.40.50.300">
    <property type="entry name" value="P-loop containing nucleotide triphosphate hydrolases"/>
    <property type="match status" value="1"/>
</dbReference>
<keyword evidence="2" id="KW-0808">Transferase</keyword>
<feature type="region of interest" description="Disordered" evidence="1">
    <location>
        <begin position="113"/>
        <end position="133"/>
    </location>
</feature>
<dbReference type="SUPFAM" id="SSF52540">
    <property type="entry name" value="P-loop containing nucleoside triphosphate hydrolases"/>
    <property type="match status" value="1"/>
</dbReference>
<dbReference type="GO" id="GO:0016301">
    <property type="term" value="F:kinase activity"/>
    <property type="evidence" value="ECO:0007669"/>
    <property type="project" value="UniProtKB-KW"/>
</dbReference>
<name>A0ABX0Q3X3_9GAMM</name>